<gene>
    <name evidence="2" type="ORF">SK1126_0640</name>
</gene>
<name>A0A081PPW4_STRMT</name>
<reference evidence="2 3" key="1">
    <citation type="submission" date="2014-05" db="EMBL/GenBank/DDBJ databases">
        <authorList>
            <person name="Daugherty S.C."/>
            <person name="Tallon L.J."/>
            <person name="Sadzewicz L."/>
            <person name="Kilian M."/>
            <person name="Tettelin H."/>
        </authorList>
    </citation>
    <scope>NUCLEOTIDE SEQUENCE [LARGE SCALE GENOMIC DNA]</scope>
    <source>
        <strain evidence="2 3">SK1126</strain>
    </source>
</reference>
<organism evidence="2 3">
    <name type="scientific">Streptococcus mitis</name>
    <dbReference type="NCBI Taxonomy" id="28037"/>
    <lineage>
        <taxon>Bacteria</taxon>
        <taxon>Bacillati</taxon>
        <taxon>Bacillota</taxon>
        <taxon>Bacilli</taxon>
        <taxon>Lactobacillales</taxon>
        <taxon>Streptococcaceae</taxon>
        <taxon>Streptococcus</taxon>
        <taxon>Streptococcus mitis group</taxon>
    </lineage>
</organism>
<dbReference type="AlphaFoldDB" id="A0A081PPW4"/>
<dbReference type="EMBL" id="JPFT01000005">
    <property type="protein sequence ID" value="KEQ32737.1"/>
    <property type="molecule type" value="Genomic_DNA"/>
</dbReference>
<keyword evidence="1" id="KW-0472">Membrane</keyword>
<feature type="transmembrane region" description="Helical" evidence="1">
    <location>
        <begin position="41"/>
        <end position="70"/>
    </location>
</feature>
<feature type="transmembrane region" description="Helical" evidence="1">
    <location>
        <begin position="82"/>
        <end position="112"/>
    </location>
</feature>
<dbReference type="Proteomes" id="UP000028093">
    <property type="component" value="Unassembled WGS sequence"/>
</dbReference>
<comment type="caution">
    <text evidence="2">The sequence shown here is derived from an EMBL/GenBank/DDBJ whole genome shotgun (WGS) entry which is preliminary data.</text>
</comment>
<evidence type="ECO:0000256" key="1">
    <source>
        <dbReference type="SAM" id="Phobius"/>
    </source>
</evidence>
<accession>A0A081PPW4</accession>
<feature type="transmembrane region" description="Helical" evidence="1">
    <location>
        <begin position="12"/>
        <end position="35"/>
    </location>
</feature>
<dbReference type="RefSeq" id="WP_033681508.1">
    <property type="nucleotide sequence ID" value="NZ_JPFT01000005.1"/>
</dbReference>
<proteinExistence type="predicted"/>
<sequence length="122" mass="13012">MKKKTLAQLDGIIGLVTGTILTILPIIIIMIASIFDDEEVVGIILGIIFIIFSLVKIGILILGILSLIYYKDDNRISIAPSVLLIVGSALALVPLLGWIGGIVIIVGASLFLGSLKKFKVEL</sequence>
<keyword evidence="1" id="KW-1133">Transmembrane helix</keyword>
<dbReference type="PATRIC" id="fig|28037.99.peg.569"/>
<evidence type="ECO:0000313" key="2">
    <source>
        <dbReference type="EMBL" id="KEQ32737.1"/>
    </source>
</evidence>
<keyword evidence="1" id="KW-0812">Transmembrane</keyword>
<protein>
    <submittedName>
        <fullName evidence="2">Putative membrane protein</fullName>
    </submittedName>
</protein>
<evidence type="ECO:0000313" key="3">
    <source>
        <dbReference type="Proteomes" id="UP000028093"/>
    </source>
</evidence>